<dbReference type="InterPro" id="IPR005846">
    <property type="entry name" value="A-D-PHexomutase_a/b/a-III"/>
</dbReference>
<dbReference type="CDD" id="cd05802">
    <property type="entry name" value="GlmM"/>
    <property type="match status" value="1"/>
</dbReference>
<evidence type="ECO:0000313" key="12">
    <source>
        <dbReference type="EMBL" id="SLM30099.1"/>
    </source>
</evidence>
<keyword evidence="5 6" id="KW-0413">Isomerase</keyword>
<dbReference type="Pfam" id="PF02878">
    <property type="entry name" value="PGM_PMM_I"/>
    <property type="match status" value="2"/>
</dbReference>
<evidence type="ECO:0000256" key="3">
    <source>
        <dbReference type="ARBA" id="ARBA00022723"/>
    </source>
</evidence>
<evidence type="ECO:0000256" key="6">
    <source>
        <dbReference type="HAMAP-Rule" id="MF_01554"/>
    </source>
</evidence>
<accession>A0A1W1HCB9</accession>
<name>A0A1W1HCB9_9BACT</name>
<dbReference type="InterPro" id="IPR050060">
    <property type="entry name" value="Phosphoglucosamine_mutase"/>
</dbReference>
<dbReference type="GO" id="GO:0005975">
    <property type="term" value="P:carbohydrate metabolic process"/>
    <property type="evidence" value="ECO:0007669"/>
    <property type="project" value="InterPro"/>
</dbReference>
<dbReference type="GO" id="GO:0000287">
    <property type="term" value="F:magnesium ion binding"/>
    <property type="evidence" value="ECO:0007669"/>
    <property type="project" value="UniProtKB-UniRule"/>
</dbReference>
<evidence type="ECO:0000256" key="1">
    <source>
        <dbReference type="ARBA" id="ARBA00010231"/>
    </source>
</evidence>
<dbReference type="EC" id="5.4.2.10" evidence="6"/>
<dbReference type="EMBL" id="FWEV01000127">
    <property type="protein sequence ID" value="SLM30099.1"/>
    <property type="molecule type" value="Genomic_DNA"/>
</dbReference>
<keyword evidence="3 6" id="KW-0479">Metal-binding</keyword>
<feature type="domain" description="Alpha-D-phosphohexomutase alpha/beta/alpha" evidence="10">
    <location>
        <begin position="249"/>
        <end position="331"/>
    </location>
</feature>
<comment type="similarity">
    <text evidence="1 6 7">Belongs to the phosphohexose mutase family.</text>
</comment>
<feature type="domain" description="Alpha-D-phosphohexomutase C-terminal" evidence="8">
    <location>
        <begin position="451"/>
        <end position="516"/>
    </location>
</feature>
<dbReference type="GO" id="GO:0009252">
    <property type="term" value="P:peptidoglycan biosynthetic process"/>
    <property type="evidence" value="ECO:0007669"/>
    <property type="project" value="TreeGrafter"/>
</dbReference>
<evidence type="ECO:0000259" key="11">
    <source>
        <dbReference type="Pfam" id="PF02880"/>
    </source>
</evidence>
<comment type="function">
    <text evidence="6">Catalyzes the conversion of glucosamine-6-phosphate to glucosamine-1-phosphate.</text>
</comment>
<evidence type="ECO:0000259" key="10">
    <source>
        <dbReference type="Pfam" id="PF02879"/>
    </source>
</evidence>
<feature type="active site" description="Phosphoserine intermediate" evidence="6">
    <location>
        <position position="142"/>
    </location>
</feature>
<dbReference type="InterPro" id="IPR006352">
    <property type="entry name" value="GlmM_bact"/>
</dbReference>
<keyword evidence="4 6" id="KW-0460">Magnesium</keyword>
<proteinExistence type="inferred from homology"/>
<feature type="binding site" description="via phosphate group" evidence="6">
    <location>
        <position position="142"/>
    </location>
    <ligand>
        <name>Mg(2+)</name>
        <dbReference type="ChEBI" id="CHEBI:18420"/>
    </ligand>
</feature>
<evidence type="ECO:0000313" key="13">
    <source>
        <dbReference type="Proteomes" id="UP000191931"/>
    </source>
</evidence>
<feature type="binding site" evidence="6">
    <location>
        <position position="320"/>
    </location>
    <ligand>
        <name>Mg(2+)</name>
        <dbReference type="ChEBI" id="CHEBI:18420"/>
    </ligand>
</feature>
<dbReference type="GO" id="GO:0005829">
    <property type="term" value="C:cytosol"/>
    <property type="evidence" value="ECO:0007669"/>
    <property type="project" value="TreeGrafter"/>
</dbReference>
<dbReference type="SUPFAM" id="SSF53738">
    <property type="entry name" value="Phosphoglucomutase, first 3 domains"/>
    <property type="match status" value="3"/>
</dbReference>
<evidence type="ECO:0000256" key="2">
    <source>
        <dbReference type="ARBA" id="ARBA00022553"/>
    </source>
</evidence>
<dbReference type="FunFam" id="3.40.120.10:FF:000002">
    <property type="entry name" value="Phosphoglucosamine mutase"/>
    <property type="match status" value="1"/>
</dbReference>
<evidence type="ECO:0000256" key="4">
    <source>
        <dbReference type="ARBA" id="ARBA00022842"/>
    </source>
</evidence>
<comment type="PTM">
    <text evidence="6">Activated by phosphorylation.</text>
</comment>
<dbReference type="Pfam" id="PF00408">
    <property type="entry name" value="PGM_PMM_IV"/>
    <property type="match status" value="1"/>
</dbReference>
<organism evidence="12 13">
    <name type="scientific">Desulfamplus magnetovallimortis</name>
    <dbReference type="NCBI Taxonomy" id="1246637"/>
    <lineage>
        <taxon>Bacteria</taxon>
        <taxon>Pseudomonadati</taxon>
        <taxon>Thermodesulfobacteriota</taxon>
        <taxon>Desulfobacteria</taxon>
        <taxon>Desulfobacterales</taxon>
        <taxon>Desulfobacteraceae</taxon>
        <taxon>Desulfamplus</taxon>
    </lineage>
</organism>
<dbReference type="InterPro" id="IPR005843">
    <property type="entry name" value="A-D-PHexomutase_C"/>
</dbReference>
<feature type="domain" description="Alpha-D-phosphohexomutase alpha/beta/alpha" evidence="11">
    <location>
        <begin position="336"/>
        <end position="447"/>
    </location>
</feature>
<dbReference type="GO" id="GO:0004615">
    <property type="term" value="F:phosphomannomutase activity"/>
    <property type="evidence" value="ECO:0007669"/>
    <property type="project" value="TreeGrafter"/>
</dbReference>
<dbReference type="PROSITE" id="PS00710">
    <property type="entry name" value="PGM_PMM"/>
    <property type="match status" value="1"/>
</dbReference>
<dbReference type="Gene3D" id="3.40.120.10">
    <property type="entry name" value="Alpha-D-Glucose-1,6-Bisphosphate, subunit A, domain 3"/>
    <property type="match status" value="3"/>
</dbReference>
<dbReference type="InterPro" id="IPR036900">
    <property type="entry name" value="A-D-PHexomutase_C_sf"/>
</dbReference>
<dbReference type="Pfam" id="PF02880">
    <property type="entry name" value="PGM_PMM_III"/>
    <property type="match status" value="1"/>
</dbReference>
<evidence type="ECO:0000256" key="5">
    <source>
        <dbReference type="ARBA" id="ARBA00023235"/>
    </source>
</evidence>
<sequence length="527" mass="56963">MLWRLSNKKMKKLFGTDGIRGLANHYPMTSCMAMKIGMAVAQFVKKNGDGIIVIGKDTRISGDMLESALAAGIASVGVDVLVSGVIPTPGVAFLISDIEDSEAGIIEDSEAGIIEDSEAGIIEDAGAGIIEGAGAGIVISASHNPWQDNGIKIFKKGGYKLSDDEEFYIESRIAQLSLQQGDSEDVKNTSHTGRIKYLSDAPLRYCQFLKKTFKPLLQGDNKKNCNAESSWLNSTTHPDHENHEGCFYGKRIRIVVDCSNGAATTVAPLLFTKPFFEAHFIHKDPDGKNINHNCGSQHTESLAEAVLKLGADLGIALDGDADRLIAVDETGKTVTGDTLLAICAAHAKTKGRLVNNKVVSTVMSNIGFIRAMNSIGIEHLVTDVGDREVLKEMRASGAVMGGEDSGHMIFSQYHTTGDGLLSSLRLIEVMMETGKALSELASIMKVYPQILMNVTVDASRPDFMAIKKIADEIGAVENELGDDGRVLVRYSGTQPLLRVMVEGPEKEITEMSCQRICRAIRENIKYP</sequence>
<dbReference type="Gene3D" id="3.30.310.50">
    <property type="entry name" value="Alpha-D-phosphohexomutase, C-terminal domain"/>
    <property type="match status" value="1"/>
</dbReference>
<dbReference type="AlphaFoldDB" id="A0A1W1HCB9"/>
<dbReference type="HAMAP" id="MF_01554_B">
    <property type="entry name" value="GlmM_B"/>
    <property type="match status" value="1"/>
</dbReference>
<dbReference type="InterPro" id="IPR016055">
    <property type="entry name" value="A-D-PHexomutase_a/b/a-I/II/III"/>
</dbReference>
<keyword evidence="13" id="KW-1185">Reference proteome</keyword>
<comment type="cofactor">
    <cofactor evidence="6">
        <name>Mg(2+)</name>
        <dbReference type="ChEBI" id="CHEBI:18420"/>
    </cofactor>
    <text evidence="6">Binds 1 Mg(2+) ion per subunit.</text>
</comment>
<dbReference type="Proteomes" id="UP000191931">
    <property type="component" value="Unassembled WGS sequence"/>
</dbReference>
<dbReference type="PRINTS" id="PR00509">
    <property type="entry name" value="PGMPMM"/>
</dbReference>
<feature type="domain" description="Alpha-D-phosphohexomutase alpha/beta/alpha" evidence="9">
    <location>
        <begin position="132"/>
        <end position="177"/>
    </location>
</feature>
<dbReference type="STRING" id="1246637.MTBBW1_2120008"/>
<dbReference type="PANTHER" id="PTHR42946">
    <property type="entry name" value="PHOSPHOHEXOSE MUTASE"/>
    <property type="match status" value="1"/>
</dbReference>
<feature type="domain" description="Alpha-D-phosphohexomutase alpha/beta/alpha" evidence="9">
    <location>
        <begin position="12"/>
        <end position="106"/>
    </location>
</feature>
<keyword evidence="2 6" id="KW-0597">Phosphoprotein</keyword>
<dbReference type="GO" id="GO:0006048">
    <property type="term" value="P:UDP-N-acetylglucosamine biosynthetic process"/>
    <property type="evidence" value="ECO:0007669"/>
    <property type="project" value="TreeGrafter"/>
</dbReference>
<dbReference type="SUPFAM" id="SSF55957">
    <property type="entry name" value="Phosphoglucomutase, C-terminal domain"/>
    <property type="match status" value="1"/>
</dbReference>
<reference evidence="12 13" key="1">
    <citation type="submission" date="2017-03" db="EMBL/GenBank/DDBJ databases">
        <authorList>
            <person name="Afonso C.L."/>
            <person name="Miller P.J."/>
            <person name="Scott M.A."/>
            <person name="Spackman E."/>
            <person name="Goraichik I."/>
            <person name="Dimitrov K.M."/>
            <person name="Suarez D.L."/>
            <person name="Swayne D.E."/>
        </authorList>
    </citation>
    <scope>NUCLEOTIDE SEQUENCE [LARGE SCALE GENOMIC DNA]</scope>
    <source>
        <strain evidence="12">PRJEB14757</strain>
    </source>
</reference>
<comment type="catalytic activity">
    <reaction evidence="6">
        <text>alpha-D-glucosamine 1-phosphate = D-glucosamine 6-phosphate</text>
        <dbReference type="Rhea" id="RHEA:23424"/>
        <dbReference type="ChEBI" id="CHEBI:58516"/>
        <dbReference type="ChEBI" id="CHEBI:58725"/>
        <dbReference type="EC" id="5.4.2.10"/>
    </reaction>
</comment>
<dbReference type="InterPro" id="IPR005841">
    <property type="entry name" value="Alpha-D-phosphohexomutase_SF"/>
</dbReference>
<gene>
    <name evidence="6 12" type="primary">glmM</name>
    <name evidence="12" type="ORF">MTBBW1_2120008</name>
</gene>
<dbReference type="PANTHER" id="PTHR42946:SF1">
    <property type="entry name" value="PHOSPHOGLUCOMUTASE (ALPHA-D-GLUCOSE-1,6-BISPHOSPHATE-DEPENDENT)"/>
    <property type="match status" value="1"/>
</dbReference>
<feature type="binding site" evidence="6">
    <location>
        <position position="318"/>
    </location>
    <ligand>
        <name>Mg(2+)</name>
        <dbReference type="ChEBI" id="CHEBI:18420"/>
    </ligand>
</feature>
<evidence type="ECO:0000259" key="9">
    <source>
        <dbReference type="Pfam" id="PF02878"/>
    </source>
</evidence>
<dbReference type="InterPro" id="IPR016066">
    <property type="entry name" value="A-D-PHexomutase_CS"/>
</dbReference>
<dbReference type="InterPro" id="IPR005845">
    <property type="entry name" value="A-D-PHexomutase_a/b/a-II"/>
</dbReference>
<dbReference type="Pfam" id="PF02879">
    <property type="entry name" value="PGM_PMM_II"/>
    <property type="match status" value="1"/>
</dbReference>
<feature type="binding site" evidence="6">
    <location>
        <position position="322"/>
    </location>
    <ligand>
        <name>Mg(2+)</name>
        <dbReference type="ChEBI" id="CHEBI:18420"/>
    </ligand>
</feature>
<feature type="modified residue" description="Phosphoserine" evidence="6">
    <location>
        <position position="142"/>
    </location>
</feature>
<evidence type="ECO:0000256" key="7">
    <source>
        <dbReference type="RuleBase" id="RU004326"/>
    </source>
</evidence>
<dbReference type="GO" id="GO:0008966">
    <property type="term" value="F:phosphoglucosamine mutase activity"/>
    <property type="evidence" value="ECO:0007669"/>
    <property type="project" value="UniProtKB-UniRule"/>
</dbReference>
<dbReference type="InterPro" id="IPR005844">
    <property type="entry name" value="A-D-PHexomutase_a/b/a-I"/>
</dbReference>
<evidence type="ECO:0000259" key="8">
    <source>
        <dbReference type="Pfam" id="PF00408"/>
    </source>
</evidence>
<protein>
    <recommendedName>
        <fullName evidence="6">Phosphoglucosamine mutase</fullName>
        <ecNumber evidence="6">5.4.2.10</ecNumber>
    </recommendedName>
</protein>